<accession>A0A5A7PJD4</accession>
<name>A0A5A7PJD4_STRAF</name>
<feature type="non-terminal residue" evidence="2">
    <location>
        <position position="244"/>
    </location>
</feature>
<dbReference type="Proteomes" id="UP000325081">
    <property type="component" value="Unassembled WGS sequence"/>
</dbReference>
<keyword evidence="3" id="KW-1185">Reference proteome</keyword>
<protein>
    <submittedName>
        <fullName evidence="2">Prenylated RAB acceptor 1.H</fullName>
    </submittedName>
</protein>
<sequence>MPRLGREATHEELLYDAQWTKDVDNMFIDLLAEAHVAGNGDRQVSTHVFLYCHGVLVADVGATFIMIELQEHFDFLHKWFLVFSWMLRKHGLRHCNQSNVLTTPVAVWNDIFELEPFSVAYQHSRDPSWADIQYLFTEVYEATSDAPSYVFSLSSLTNTPLNGSSQKMPESVTLLRKIPRHGGGTPLRIPRPPRKPAPLSCKRAGRTGVRLNPLSLSLPEPAFESWLHDSDYLEVLDQCTTSPP</sequence>
<comment type="caution">
    <text evidence="2">The sequence shown here is derived from an EMBL/GenBank/DDBJ whole genome shotgun (WGS) entry which is preliminary data.</text>
</comment>
<reference evidence="3" key="1">
    <citation type="journal article" date="2019" name="Curr. Biol.">
        <title>Genome Sequence of Striga asiatica Provides Insight into the Evolution of Plant Parasitism.</title>
        <authorList>
            <person name="Yoshida S."/>
            <person name="Kim S."/>
            <person name="Wafula E.K."/>
            <person name="Tanskanen J."/>
            <person name="Kim Y.M."/>
            <person name="Honaas L."/>
            <person name="Yang Z."/>
            <person name="Spallek T."/>
            <person name="Conn C.E."/>
            <person name="Ichihashi Y."/>
            <person name="Cheong K."/>
            <person name="Cui S."/>
            <person name="Der J.P."/>
            <person name="Gundlach H."/>
            <person name="Jiao Y."/>
            <person name="Hori C."/>
            <person name="Ishida J.K."/>
            <person name="Kasahara H."/>
            <person name="Kiba T."/>
            <person name="Kim M.S."/>
            <person name="Koo N."/>
            <person name="Laohavisit A."/>
            <person name="Lee Y.H."/>
            <person name="Lumba S."/>
            <person name="McCourt P."/>
            <person name="Mortimer J.C."/>
            <person name="Mutuku J.M."/>
            <person name="Nomura T."/>
            <person name="Sasaki-Sekimoto Y."/>
            <person name="Seto Y."/>
            <person name="Wang Y."/>
            <person name="Wakatake T."/>
            <person name="Sakakibara H."/>
            <person name="Demura T."/>
            <person name="Yamaguchi S."/>
            <person name="Yoneyama K."/>
            <person name="Manabe R.I."/>
            <person name="Nelson D.C."/>
            <person name="Schulman A.H."/>
            <person name="Timko M.P."/>
            <person name="dePamphilis C.W."/>
            <person name="Choi D."/>
            <person name="Shirasu K."/>
        </authorList>
    </citation>
    <scope>NUCLEOTIDE SEQUENCE [LARGE SCALE GENOMIC DNA]</scope>
    <source>
        <strain evidence="3">cv. UVA1</strain>
    </source>
</reference>
<evidence type="ECO:0000313" key="3">
    <source>
        <dbReference type="Proteomes" id="UP000325081"/>
    </source>
</evidence>
<feature type="region of interest" description="Disordered" evidence="1">
    <location>
        <begin position="181"/>
        <end position="202"/>
    </location>
</feature>
<proteinExistence type="predicted"/>
<dbReference type="AlphaFoldDB" id="A0A5A7PJD4"/>
<evidence type="ECO:0000313" key="2">
    <source>
        <dbReference type="EMBL" id="GER32732.1"/>
    </source>
</evidence>
<dbReference type="EMBL" id="BKCP01004627">
    <property type="protein sequence ID" value="GER32732.1"/>
    <property type="molecule type" value="Genomic_DNA"/>
</dbReference>
<gene>
    <name evidence="2" type="ORF">STAS_08818</name>
</gene>
<organism evidence="2 3">
    <name type="scientific">Striga asiatica</name>
    <name type="common">Asiatic witchweed</name>
    <name type="synonym">Buchnera asiatica</name>
    <dbReference type="NCBI Taxonomy" id="4170"/>
    <lineage>
        <taxon>Eukaryota</taxon>
        <taxon>Viridiplantae</taxon>
        <taxon>Streptophyta</taxon>
        <taxon>Embryophyta</taxon>
        <taxon>Tracheophyta</taxon>
        <taxon>Spermatophyta</taxon>
        <taxon>Magnoliopsida</taxon>
        <taxon>eudicotyledons</taxon>
        <taxon>Gunneridae</taxon>
        <taxon>Pentapetalae</taxon>
        <taxon>asterids</taxon>
        <taxon>lamiids</taxon>
        <taxon>Lamiales</taxon>
        <taxon>Orobanchaceae</taxon>
        <taxon>Buchnereae</taxon>
        <taxon>Striga</taxon>
    </lineage>
</organism>
<evidence type="ECO:0000256" key="1">
    <source>
        <dbReference type="SAM" id="MobiDB-lite"/>
    </source>
</evidence>